<dbReference type="Proteomes" id="UP000190750">
    <property type="component" value="Unassembled WGS sequence"/>
</dbReference>
<name>A0A1T1AU61_RHOFE</name>
<evidence type="ECO:0000313" key="4">
    <source>
        <dbReference type="Proteomes" id="UP000190750"/>
    </source>
</evidence>
<evidence type="ECO:0000313" key="3">
    <source>
        <dbReference type="EMBL" id="OOV11103.1"/>
    </source>
</evidence>
<dbReference type="EMBL" id="MTJN01000001">
    <property type="protein sequence ID" value="OOV11103.1"/>
    <property type="molecule type" value="Genomic_DNA"/>
</dbReference>
<proteinExistence type="predicted"/>
<protein>
    <submittedName>
        <fullName evidence="2">Uncharacterized protein</fullName>
    </submittedName>
</protein>
<dbReference type="STRING" id="28066.RF819_00070"/>
<feature type="transmembrane region" description="Helical" evidence="1">
    <location>
        <begin position="93"/>
        <end position="116"/>
    </location>
</feature>
<keyword evidence="1" id="KW-0472">Membrane</keyword>
<comment type="caution">
    <text evidence="2">The sequence shown here is derived from an EMBL/GenBank/DDBJ whole genome shotgun (WGS) entry which is preliminary data.</text>
</comment>
<dbReference type="AlphaFoldDB" id="A0A1T1AU61"/>
<keyword evidence="1" id="KW-1133">Transmembrane helix</keyword>
<feature type="transmembrane region" description="Helical" evidence="1">
    <location>
        <begin position="20"/>
        <end position="38"/>
    </location>
</feature>
<organism evidence="2 4">
    <name type="scientific">Rhodoferax fermentans</name>
    <dbReference type="NCBI Taxonomy" id="28066"/>
    <lineage>
        <taxon>Bacteria</taxon>
        <taxon>Pseudomonadati</taxon>
        <taxon>Pseudomonadota</taxon>
        <taxon>Betaproteobacteria</taxon>
        <taxon>Burkholderiales</taxon>
        <taxon>Comamonadaceae</taxon>
        <taxon>Rhodoferax</taxon>
    </lineage>
</organism>
<dbReference type="EMBL" id="MTJN01000002">
    <property type="protein sequence ID" value="OOV07515.1"/>
    <property type="molecule type" value="Genomic_DNA"/>
</dbReference>
<sequence>MFGLENKLLDDLIRHHIMKTWYFPAFYFLICETCDVIWELGLARQIDPVLGIAASLFLVVLTAPAMAVTTYVQAHIASLLGVLPGDSIGFNSFWPRILSIQSAIVVCTLVLTLVFLGPTLFRTRSEQL</sequence>
<accession>A0A1T1AU61</accession>
<evidence type="ECO:0000256" key="1">
    <source>
        <dbReference type="SAM" id="Phobius"/>
    </source>
</evidence>
<reference evidence="2 4" key="1">
    <citation type="submission" date="2017-01" db="EMBL/GenBank/DDBJ databases">
        <title>Genome sequencing of Rhodoferax fermentans JCM 7819.</title>
        <authorList>
            <person name="Kim Y.J."/>
            <person name="Farh M.E.-A."/>
            <person name="Yang D.-C."/>
        </authorList>
    </citation>
    <scope>NUCLEOTIDE SEQUENCE [LARGE SCALE GENOMIC DNA]</scope>
    <source>
        <strain evidence="2 4">JCM 7819</strain>
    </source>
</reference>
<evidence type="ECO:0000313" key="2">
    <source>
        <dbReference type="EMBL" id="OOV07515.1"/>
    </source>
</evidence>
<feature type="transmembrane region" description="Helical" evidence="1">
    <location>
        <begin position="50"/>
        <end position="73"/>
    </location>
</feature>
<gene>
    <name evidence="3" type="ORF">RF819_00070</name>
    <name evidence="2" type="ORF">RF819_12935</name>
</gene>
<keyword evidence="1" id="KW-0812">Transmembrane</keyword>
<keyword evidence="4" id="KW-1185">Reference proteome</keyword>